<reference evidence="8" key="1">
    <citation type="journal article" date="2019" name="Int. J. Syst. Evol. Microbiol.">
        <title>The Global Catalogue of Microorganisms (GCM) 10K type strain sequencing project: providing services to taxonomists for standard genome sequencing and annotation.</title>
        <authorList>
            <consortium name="The Broad Institute Genomics Platform"/>
            <consortium name="The Broad Institute Genome Sequencing Center for Infectious Disease"/>
            <person name="Wu L."/>
            <person name="Ma J."/>
        </authorList>
    </citation>
    <scope>NUCLEOTIDE SEQUENCE [LARGE SCALE GENOMIC DNA]</scope>
    <source>
        <strain evidence="8">JCM 17458</strain>
    </source>
</reference>
<organism evidence="7 8">
    <name type="scientific">Brevibacterium daeguense</name>
    <dbReference type="NCBI Taxonomy" id="909936"/>
    <lineage>
        <taxon>Bacteria</taxon>
        <taxon>Bacillati</taxon>
        <taxon>Actinomycetota</taxon>
        <taxon>Actinomycetes</taxon>
        <taxon>Micrococcales</taxon>
        <taxon>Brevibacteriaceae</taxon>
        <taxon>Brevibacterium</taxon>
    </lineage>
</organism>
<dbReference type="Gene3D" id="1.10.540.10">
    <property type="entry name" value="Acyl-CoA dehydrogenase/oxidase, N-terminal domain"/>
    <property type="match status" value="1"/>
</dbReference>
<evidence type="ECO:0000259" key="6">
    <source>
        <dbReference type="Pfam" id="PF00441"/>
    </source>
</evidence>
<dbReference type="InterPro" id="IPR009075">
    <property type="entry name" value="AcylCo_DH/oxidase_C"/>
</dbReference>
<comment type="similarity">
    <text evidence="2">Belongs to the acyl-CoA dehydrogenase family.</text>
</comment>
<keyword evidence="5" id="KW-0560">Oxidoreductase</keyword>
<accession>A0ABP8EHV4</accession>
<dbReference type="Proteomes" id="UP001501586">
    <property type="component" value="Unassembled WGS sequence"/>
</dbReference>
<sequence length="349" mass="36470">MSSAAHTTTTADSEFAAGLRSGVRGLGGIAAVRDNLDDPTEVRRAHRRMMDEMGLAGLLVTEELGGLDTSIRTAAALGRVAGEVPAADLLGPYVEAPVILGILHAGHPDDAVRELAARTLTTMADGGDTVTVSTDGLVFDAEASELVVVYQDESLHLVPTRALDLTELPAFDPTRTVHRIDPVSVLGAGELLAAGEIASEIAGAALVAGRVYLAAELEGTARAVLDATVEFLRSRIAFGRPLGSFQALKHQLAEMWSEVSLIGPLIEEAARALDDGEDADEAALCAAAALSFAADTAVAVCERGLQLHGGIGYTWESPVHIWLKRAAANRVRLGTPHTLRAELAALIDI</sequence>
<comment type="caution">
    <text evidence="7">The sequence shown here is derived from an EMBL/GenBank/DDBJ whole genome shotgun (WGS) entry which is preliminary data.</text>
</comment>
<dbReference type="Gene3D" id="1.20.140.10">
    <property type="entry name" value="Butyryl-CoA Dehydrogenase, subunit A, domain 3"/>
    <property type="match status" value="1"/>
</dbReference>
<evidence type="ECO:0000256" key="5">
    <source>
        <dbReference type="ARBA" id="ARBA00023002"/>
    </source>
</evidence>
<dbReference type="InterPro" id="IPR036250">
    <property type="entry name" value="AcylCo_DH-like_C"/>
</dbReference>
<evidence type="ECO:0000313" key="7">
    <source>
        <dbReference type="EMBL" id="GAA4283533.1"/>
    </source>
</evidence>
<dbReference type="RefSeq" id="WP_236863582.1">
    <property type="nucleotide sequence ID" value="NZ_BAABAZ010000004.1"/>
</dbReference>
<proteinExistence type="inferred from homology"/>
<dbReference type="InterPro" id="IPR037069">
    <property type="entry name" value="AcylCoA_DH/ox_N_sf"/>
</dbReference>
<keyword evidence="8" id="KW-1185">Reference proteome</keyword>
<gene>
    <name evidence="7" type="ORF">GCM10022261_10640</name>
</gene>
<dbReference type="PANTHER" id="PTHR43884">
    <property type="entry name" value="ACYL-COA DEHYDROGENASE"/>
    <property type="match status" value="1"/>
</dbReference>
<dbReference type="InterPro" id="IPR009100">
    <property type="entry name" value="AcylCoA_DH/oxidase_NM_dom_sf"/>
</dbReference>
<evidence type="ECO:0000256" key="4">
    <source>
        <dbReference type="ARBA" id="ARBA00022827"/>
    </source>
</evidence>
<feature type="domain" description="Acyl-CoA dehydrogenase/oxidase C-terminal" evidence="6">
    <location>
        <begin position="202"/>
        <end position="344"/>
    </location>
</feature>
<dbReference type="Pfam" id="PF00441">
    <property type="entry name" value="Acyl-CoA_dh_1"/>
    <property type="match status" value="1"/>
</dbReference>
<dbReference type="EMBL" id="BAABAZ010000004">
    <property type="protein sequence ID" value="GAA4283533.1"/>
    <property type="molecule type" value="Genomic_DNA"/>
</dbReference>
<dbReference type="SUPFAM" id="SSF47203">
    <property type="entry name" value="Acyl-CoA dehydrogenase C-terminal domain-like"/>
    <property type="match status" value="1"/>
</dbReference>
<keyword evidence="3" id="KW-0285">Flavoprotein</keyword>
<name>A0ABP8EHV4_9MICO</name>
<dbReference type="SUPFAM" id="SSF56645">
    <property type="entry name" value="Acyl-CoA dehydrogenase NM domain-like"/>
    <property type="match status" value="1"/>
</dbReference>
<comment type="cofactor">
    <cofactor evidence="1">
        <name>FAD</name>
        <dbReference type="ChEBI" id="CHEBI:57692"/>
    </cofactor>
</comment>
<dbReference type="PANTHER" id="PTHR43884:SF20">
    <property type="entry name" value="ACYL-COA DEHYDROGENASE FADE28"/>
    <property type="match status" value="1"/>
</dbReference>
<keyword evidence="4" id="KW-0274">FAD</keyword>
<evidence type="ECO:0000256" key="1">
    <source>
        <dbReference type="ARBA" id="ARBA00001974"/>
    </source>
</evidence>
<evidence type="ECO:0000256" key="2">
    <source>
        <dbReference type="ARBA" id="ARBA00009347"/>
    </source>
</evidence>
<evidence type="ECO:0000313" key="8">
    <source>
        <dbReference type="Proteomes" id="UP001501586"/>
    </source>
</evidence>
<protein>
    <submittedName>
        <fullName evidence="7">Acyl-CoA dehydrogenase family protein</fullName>
    </submittedName>
</protein>
<evidence type="ECO:0000256" key="3">
    <source>
        <dbReference type="ARBA" id="ARBA00022630"/>
    </source>
</evidence>